<proteinExistence type="predicted"/>
<dbReference type="Proteomes" id="UP001482620">
    <property type="component" value="Unassembled WGS sequence"/>
</dbReference>
<name>A0ABV0T6R1_9TELE</name>
<organism evidence="1 2">
    <name type="scientific">Ilyodon furcidens</name>
    <name type="common">goldbreast splitfin</name>
    <dbReference type="NCBI Taxonomy" id="33524"/>
    <lineage>
        <taxon>Eukaryota</taxon>
        <taxon>Metazoa</taxon>
        <taxon>Chordata</taxon>
        <taxon>Craniata</taxon>
        <taxon>Vertebrata</taxon>
        <taxon>Euteleostomi</taxon>
        <taxon>Actinopterygii</taxon>
        <taxon>Neopterygii</taxon>
        <taxon>Teleostei</taxon>
        <taxon>Neoteleostei</taxon>
        <taxon>Acanthomorphata</taxon>
        <taxon>Ovalentaria</taxon>
        <taxon>Atherinomorphae</taxon>
        <taxon>Cyprinodontiformes</taxon>
        <taxon>Goodeidae</taxon>
        <taxon>Ilyodon</taxon>
    </lineage>
</organism>
<evidence type="ECO:0000313" key="2">
    <source>
        <dbReference type="Proteomes" id="UP001482620"/>
    </source>
</evidence>
<dbReference type="EMBL" id="JAHRIQ010023245">
    <property type="protein sequence ID" value="MEQ2227766.1"/>
    <property type="molecule type" value="Genomic_DNA"/>
</dbReference>
<keyword evidence="2" id="KW-1185">Reference proteome</keyword>
<comment type="caution">
    <text evidence="1">The sequence shown here is derived from an EMBL/GenBank/DDBJ whole genome shotgun (WGS) entry which is preliminary data.</text>
</comment>
<gene>
    <name evidence="1" type="ORF">ILYODFUR_001698</name>
</gene>
<sequence length="190" mass="21370">MAVVRKAAESRGCLTELIDMIISHYFIVSYLFHHSKIKRVTAQLWQTPSVIMKFDDRPPPFLSPPSLSLSFSPLLSGTLLQASNSSGPRRCLPMIKDLYCVCARRKPQQLLSLPNLINSLARPFNDWYIPPASLSLSFPIPPFFLLCLFSPISYSSVWGTLLGDILQSHKKKNIINNINNNNIITIVINS</sequence>
<evidence type="ECO:0000313" key="1">
    <source>
        <dbReference type="EMBL" id="MEQ2227766.1"/>
    </source>
</evidence>
<accession>A0ABV0T6R1</accession>
<protein>
    <submittedName>
        <fullName evidence="1">Uncharacterized protein</fullName>
    </submittedName>
</protein>
<reference evidence="1 2" key="1">
    <citation type="submission" date="2021-06" db="EMBL/GenBank/DDBJ databases">
        <authorList>
            <person name="Palmer J.M."/>
        </authorList>
    </citation>
    <scope>NUCLEOTIDE SEQUENCE [LARGE SCALE GENOMIC DNA]</scope>
    <source>
        <strain evidence="2">if_2019</strain>
        <tissue evidence="1">Muscle</tissue>
    </source>
</reference>